<keyword evidence="3" id="KW-1185">Reference proteome</keyword>
<accession>A0A1E3H129</accession>
<feature type="transmembrane region" description="Helical" evidence="1">
    <location>
        <begin position="12"/>
        <end position="35"/>
    </location>
</feature>
<organism evidence="2 3">
    <name type="scientific">Methylobrevis pamukkalensis</name>
    <dbReference type="NCBI Taxonomy" id="1439726"/>
    <lineage>
        <taxon>Bacteria</taxon>
        <taxon>Pseudomonadati</taxon>
        <taxon>Pseudomonadota</taxon>
        <taxon>Alphaproteobacteria</taxon>
        <taxon>Hyphomicrobiales</taxon>
        <taxon>Pleomorphomonadaceae</taxon>
        <taxon>Methylobrevis</taxon>
    </lineage>
</organism>
<feature type="transmembrane region" description="Helical" evidence="1">
    <location>
        <begin position="47"/>
        <end position="67"/>
    </location>
</feature>
<feature type="transmembrane region" description="Helical" evidence="1">
    <location>
        <begin position="218"/>
        <end position="235"/>
    </location>
</feature>
<feature type="transmembrane region" description="Helical" evidence="1">
    <location>
        <begin position="138"/>
        <end position="162"/>
    </location>
</feature>
<comment type="caution">
    <text evidence="2">The sequence shown here is derived from an EMBL/GenBank/DDBJ whole genome shotgun (WGS) entry which is preliminary data.</text>
</comment>
<dbReference type="EMBL" id="MCRJ01000065">
    <property type="protein sequence ID" value="ODN70002.1"/>
    <property type="molecule type" value="Genomic_DNA"/>
</dbReference>
<dbReference type="RefSeq" id="WP_069307207.1">
    <property type="nucleotide sequence ID" value="NZ_MCRJ01000065.1"/>
</dbReference>
<feature type="transmembrane region" description="Helical" evidence="1">
    <location>
        <begin position="74"/>
        <end position="95"/>
    </location>
</feature>
<name>A0A1E3H129_9HYPH</name>
<evidence type="ECO:0000313" key="2">
    <source>
        <dbReference type="EMBL" id="ODN70002.1"/>
    </source>
</evidence>
<dbReference type="Proteomes" id="UP000094622">
    <property type="component" value="Unassembled WGS sequence"/>
</dbReference>
<dbReference type="Pfam" id="PF03591">
    <property type="entry name" value="AzlC"/>
    <property type="match status" value="1"/>
</dbReference>
<feature type="transmembrane region" description="Helical" evidence="1">
    <location>
        <begin position="168"/>
        <end position="189"/>
    </location>
</feature>
<feature type="transmembrane region" description="Helical" evidence="1">
    <location>
        <begin position="107"/>
        <end position="126"/>
    </location>
</feature>
<evidence type="ECO:0000313" key="3">
    <source>
        <dbReference type="Proteomes" id="UP000094622"/>
    </source>
</evidence>
<proteinExistence type="predicted"/>
<reference evidence="2 3" key="1">
    <citation type="submission" date="2016-07" db="EMBL/GenBank/DDBJ databases">
        <title>Draft Genome Sequence of Methylobrevis pamukkalensis PK2.</title>
        <authorList>
            <person name="Vasilenko O.V."/>
            <person name="Doronina N.V."/>
            <person name="Shmareva M.N."/>
            <person name="Tarlachkov S.V."/>
            <person name="Mustakhimov I."/>
            <person name="Trotsenko Y.A."/>
        </authorList>
    </citation>
    <scope>NUCLEOTIDE SEQUENCE [LARGE SCALE GENOMIC DNA]</scope>
    <source>
        <strain evidence="2 3">PK2</strain>
    </source>
</reference>
<dbReference type="AlphaFoldDB" id="A0A1E3H129"/>
<evidence type="ECO:0000256" key="1">
    <source>
        <dbReference type="SAM" id="Phobius"/>
    </source>
</evidence>
<keyword evidence="1" id="KW-0472">Membrane</keyword>
<gene>
    <name evidence="2" type="ORF">A6302_02658</name>
</gene>
<keyword evidence="1" id="KW-0812">Transmembrane</keyword>
<keyword evidence="1" id="KW-1133">Transmembrane helix</keyword>
<protein>
    <submittedName>
        <fullName evidence="2">AzlC protein</fullName>
    </submittedName>
</protein>
<sequence length="241" mass="25272">MAFAPQSGAGWLLKGCLGVLSVPGFILMASMTGFAGLARESGVTLELATAMTAVIWALPSQVVLVGSIASGASFWATVFAIVLCSVRLMPMVVAILPTIRAAHTPKWQLYVVSTFLAVTSFVVAVAELPKVPRDHRIAWFTGFAGSLVLCNTVVTAVAFAALGSLPPAASACLFFLTPLYFTCSLWAAARLVLERAAFATGFVLLPVCHAIDPTLDLVIAGLAGGTLVYAGDRLWRRRGEG</sequence>
<dbReference type="InterPro" id="IPR011606">
    <property type="entry name" value="Brnchd-chn_aa_trnsp_permease"/>
</dbReference>